<dbReference type="GeneID" id="19241613"/>
<evidence type="ECO:0000313" key="2">
    <source>
        <dbReference type="EMBL" id="ERF70935.1"/>
    </source>
</evidence>
<dbReference type="OMA" id="DIDSILC"/>
<dbReference type="PANTHER" id="PTHR35394">
    <property type="entry name" value="DUF3176 DOMAIN-CONTAINING PROTEIN"/>
    <property type="match status" value="1"/>
</dbReference>
<evidence type="ECO:0000313" key="3">
    <source>
        <dbReference type="Proteomes" id="UP000019373"/>
    </source>
</evidence>
<keyword evidence="1" id="KW-1133">Transmembrane helix</keyword>
<name>U1HKZ3_ENDPU</name>
<keyword evidence="1" id="KW-0812">Transmembrane</keyword>
<dbReference type="RefSeq" id="XP_007803389.1">
    <property type="nucleotide sequence ID" value="XM_007805198.1"/>
</dbReference>
<proteinExistence type="predicted"/>
<accession>U1HKZ3</accession>
<dbReference type="AlphaFoldDB" id="U1HKZ3"/>
<dbReference type="OrthoDB" id="5376804at2759"/>
<dbReference type="EMBL" id="KE721277">
    <property type="protein sequence ID" value="ERF70935.1"/>
    <property type="molecule type" value="Genomic_DNA"/>
</dbReference>
<dbReference type="eggNOG" id="ENOG502RZ8N">
    <property type="taxonomic scope" value="Eukaryota"/>
</dbReference>
<keyword evidence="3" id="KW-1185">Reference proteome</keyword>
<reference evidence="3" key="1">
    <citation type="journal article" date="2014" name="BMC Genomics">
        <title>Genome characteristics reveal the impact of lichenization on lichen-forming fungus Endocarpon pusillum Hedwig (Verrucariales, Ascomycota).</title>
        <authorList>
            <person name="Wang Y.-Y."/>
            <person name="Liu B."/>
            <person name="Zhang X.-Y."/>
            <person name="Zhou Q.-M."/>
            <person name="Zhang T."/>
            <person name="Li H."/>
            <person name="Yu Y.-F."/>
            <person name="Zhang X.-L."/>
            <person name="Hao X.-Y."/>
            <person name="Wang M."/>
            <person name="Wang L."/>
            <person name="Wei J.-C."/>
        </authorList>
    </citation>
    <scope>NUCLEOTIDE SEQUENCE [LARGE SCALE GENOMIC DNA]</scope>
    <source>
        <strain evidence="3">Z07020 / HMAS-L-300199</strain>
    </source>
</reference>
<sequence>MRTTIEDQELATGATQMILGNTPDLEKSHKNCSDPARKDSWSCSSLGYGAAECNLYPCAKSYKADVKDGNLVESITSEWKLYPTPNGDLLNVVRLDCLSKQAIESLIGADYRLDQESQWFNYNGPVKPQSGPMAATNDALGNSLANIVSSLMIPFLTGLVINRTTTFDNPSVLQAFYNDGNISLSRVDAMFKNLSLSMTVYIRQHSDPTFSAQAVGQVLIQETCVNVRWPWLTFPAVLVCLTVLFFFAMVYETRTGSQANHGWKSSPLPLLFHGMDSETQERHSYGDVYQIKDMKANAGELHMRLDATEKGLKFTEVEIDHPENSRAGSLEAPLQV</sequence>
<evidence type="ECO:0000256" key="1">
    <source>
        <dbReference type="SAM" id="Phobius"/>
    </source>
</evidence>
<feature type="transmembrane region" description="Helical" evidence="1">
    <location>
        <begin position="229"/>
        <end position="251"/>
    </location>
</feature>
<dbReference type="HOGENOM" id="CLU_826475_0_0_1"/>
<dbReference type="Proteomes" id="UP000019373">
    <property type="component" value="Unassembled WGS sequence"/>
</dbReference>
<organism evidence="2 3">
    <name type="scientific">Endocarpon pusillum (strain Z07020 / HMAS-L-300199)</name>
    <name type="common">Lichen-forming fungus</name>
    <dbReference type="NCBI Taxonomy" id="1263415"/>
    <lineage>
        <taxon>Eukaryota</taxon>
        <taxon>Fungi</taxon>
        <taxon>Dikarya</taxon>
        <taxon>Ascomycota</taxon>
        <taxon>Pezizomycotina</taxon>
        <taxon>Eurotiomycetes</taxon>
        <taxon>Chaetothyriomycetidae</taxon>
        <taxon>Verrucariales</taxon>
        <taxon>Verrucariaceae</taxon>
        <taxon>Endocarpon</taxon>
    </lineage>
</organism>
<gene>
    <name evidence="2" type="ORF">EPUS_06720</name>
</gene>
<keyword evidence="1" id="KW-0472">Membrane</keyword>
<dbReference type="PANTHER" id="PTHR35394:SF5">
    <property type="entry name" value="DUF3176 DOMAIN-CONTAINING PROTEIN"/>
    <property type="match status" value="1"/>
</dbReference>
<protein>
    <submittedName>
        <fullName evidence="2">Uncharacterized protein</fullName>
    </submittedName>
</protein>